<dbReference type="PANTHER" id="PTHR39173:SF1">
    <property type="entry name" value="ACETYLTRANSFERASE"/>
    <property type="match status" value="1"/>
</dbReference>
<dbReference type="InterPro" id="IPR016181">
    <property type="entry name" value="Acyl_CoA_acyltransferase"/>
</dbReference>
<name>A0ABQ6HJA7_9MICO</name>
<protein>
    <recommendedName>
        <fullName evidence="1">N-acetyltransferase domain-containing protein</fullName>
    </recommendedName>
</protein>
<dbReference type="Pfam" id="PF00583">
    <property type="entry name" value="Acetyltransf_1"/>
    <property type="match status" value="1"/>
</dbReference>
<feature type="domain" description="N-acetyltransferase" evidence="1">
    <location>
        <begin position="2"/>
        <end position="49"/>
    </location>
</feature>
<keyword evidence="3" id="KW-1185">Reference proteome</keyword>
<dbReference type="SUPFAM" id="SSF55729">
    <property type="entry name" value="Acyl-CoA N-acyltransferases (Nat)"/>
    <property type="match status" value="1"/>
</dbReference>
<dbReference type="Proteomes" id="UP001157109">
    <property type="component" value="Unassembled WGS sequence"/>
</dbReference>
<dbReference type="InterPro" id="IPR000182">
    <property type="entry name" value="GNAT_dom"/>
</dbReference>
<organism evidence="2 3">
    <name type="scientific">Arsenicicoccus piscis</name>
    <dbReference type="NCBI Taxonomy" id="673954"/>
    <lineage>
        <taxon>Bacteria</taxon>
        <taxon>Bacillati</taxon>
        <taxon>Actinomycetota</taxon>
        <taxon>Actinomycetes</taxon>
        <taxon>Micrococcales</taxon>
        <taxon>Intrasporangiaceae</taxon>
        <taxon>Arsenicicoccus</taxon>
    </lineage>
</organism>
<dbReference type="Gene3D" id="3.40.630.30">
    <property type="match status" value="1"/>
</dbReference>
<accession>A0ABQ6HJA7</accession>
<comment type="caution">
    <text evidence="2">The sequence shown here is derived from an EMBL/GenBank/DDBJ whole genome shotgun (WGS) entry which is preliminary data.</text>
</comment>
<evidence type="ECO:0000313" key="3">
    <source>
        <dbReference type="Proteomes" id="UP001157109"/>
    </source>
</evidence>
<evidence type="ECO:0000313" key="2">
    <source>
        <dbReference type="EMBL" id="GMA18594.1"/>
    </source>
</evidence>
<sequence length="70" mass="7866">MRPSERGRGLAAWALHRTLATALDLGLDRVLLTANDANPASWRTIERCGGVMQDVIRDGKGYLRRYRITL</sequence>
<reference evidence="3" key="1">
    <citation type="journal article" date="2019" name="Int. J. Syst. Evol. Microbiol.">
        <title>The Global Catalogue of Microorganisms (GCM) 10K type strain sequencing project: providing services to taxonomists for standard genome sequencing and annotation.</title>
        <authorList>
            <consortium name="The Broad Institute Genomics Platform"/>
            <consortium name="The Broad Institute Genome Sequencing Center for Infectious Disease"/>
            <person name="Wu L."/>
            <person name="Ma J."/>
        </authorList>
    </citation>
    <scope>NUCLEOTIDE SEQUENCE [LARGE SCALE GENOMIC DNA]</scope>
    <source>
        <strain evidence="3">NBRC 105830</strain>
    </source>
</reference>
<evidence type="ECO:0000259" key="1">
    <source>
        <dbReference type="Pfam" id="PF00583"/>
    </source>
</evidence>
<dbReference type="EMBL" id="BSUJ01000001">
    <property type="protein sequence ID" value="GMA18594.1"/>
    <property type="molecule type" value="Genomic_DNA"/>
</dbReference>
<dbReference type="PANTHER" id="PTHR39173">
    <property type="entry name" value="ACETYLTRANSFERASE"/>
    <property type="match status" value="1"/>
</dbReference>
<gene>
    <name evidence="2" type="ORF">GCM10025862_06150</name>
</gene>
<proteinExistence type="predicted"/>